<dbReference type="Gene3D" id="1.10.890.40">
    <property type="match status" value="1"/>
</dbReference>
<dbReference type="Pfam" id="PF18602">
    <property type="entry name" value="Rap1a"/>
    <property type="match status" value="1"/>
</dbReference>
<sequence>MPPVRDYPRTGVSYGGCGLRAVFVSLRLLMGEHMPDIVPALIATAVLSIMLGTGSAHAQDRTWIFSGSELKQAIEGKFAPEASDPELRRMISVAKSSAYIAGVADATASKQWCGAGVAPHELTDRVYTYLVDAPSETLSQAAASLVEKALASSFPCEPKKN</sequence>
<name>A0A081CT50_9HYPH</name>
<comment type="caution">
    <text evidence="2">The sequence shown here is derived from an EMBL/GenBank/DDBJ whole genome shotgun (WGS) entry which is preliminary data.</text>
</comment>
<dbReference type="Proteomes" id="UP000028701">
    <property type="component" value="Unassembled WGS sequence"/>
</dbReference>
<gene>
    <name evidence="2" type="ORF">RRU01S_07_03710</name>
</gene>
<dbReference type="EMBL" id="BBJU01000007">
    <property type="protein sequence ID" value="GAK69846.1"/>
    <property type="molecule type" value="Genomic_DNA"/>
</dbReference>
<evidence type="ECO:0000259" key="1">
    <source>
        <dbReference type="Pfam" id="PF18602"/>
    </source>
</evidence>
<accession>A0A081CT50</accession>
<evidence type="ECO:0000313" key="3">
    <source>
        <dbReference type="Proteomes" id="UP000028701"/>
    </source>
</evidence>
<feature type="domain" description="Rap1a immunity protein" evidence="1">
    <location>
        <begin position="83"/>
        <end position="156"/>
    </location>
</feature>
<evidence type="ECO:0000313" key="2">
    <source>
        <dbReference type="EMBL" id="GAK69846.1"/>
    </source>
</evidence>
<proteinExistence type="predicted"/>
<dbReference type="AlphaFoldDB" id="A0A081CT50"/>
<dbReference type="eggNOG" id="ENOG5033AHU">
    <property type="taxonomic scope" value="Bacteria"/>
</dbReference>
<organism evidence="2 3">
    <name type="scientific">Agrobacterium rubi TR3 = NBRC 13261</name>
    <dbReference type="NCBI Taxonomy" id="1368415"/>
    <lineage>
        <taxon>Bacteria</taxon>
        <taxon>Pseudomonadati</taxon>
        <taxon>Pseudomonadota</taxon>
        <taxon>Alphaproteobacteria</taxon>
        <taxon>Hyphomicrobiales</taxon>
        <taxon>Rhizobiaceae</taxon>
        <taxon>Rhizobium/Agrobacterium group</taxon>
        <taxon>Agrobacterium</taxon>
    </lineage>
</organism>
<reference evidence="2 3" key="1">
    <citation type="submission" date="2014-08" db="EMBL/GenBank/DDBJ databases">
        <title>Whole genome shotgun sequence of Rhizobium rubi NBRC 13261.</title>
        <authorList>
            <person name="Katano-Makiyama Y."/>
            <person name="Hosoyama A."/>
            <person name="Hashimoto M."/>
            <person name="Hosoyama Y."/>
            <person name="Noguchi M."/>
            <person name="Tsuchikane K."/>
            <person name="Uohara A."/>
            <person name="Ohji S."/>
            <person name="Ichikawa N."/>
            <person name="Kimura A."/>
            <person name="Yamazoe A."/>
            <person name="Fujita N."/>
        </authorList>
    </citation>
    <scope>NUCLEOTIDE SEQUENCE [LARGE SCALE GENOMIC DNA]</scope>
    <source>
        <strain evidence="2 3">NBRC 13261</strain>
    </source>
</reference>
<dbReference type="InterPro" id="IPR041238">
    <property type="entry name" value="Rap1a"/>
</dbReference>
<protein>
    <recommendedName>
        <fullName evidence="1">Rap1a immunity protein domain-containing protein</fullName>
    </recommendedName>
</protein>